<proteinExistence type="predicted"/>
<gene>
    <name evidence="5" type="ORF">FSARC_5050</name>
</gene>
<evidence type="ECO:0000256" key="3">
    <source>
        <dbReference type="SAM" id="MobiDB-lite"/>
    </source>
</evidence>
<dbReference type="GO" id="GO:0045944">
    <property type="term" value="P:positive regulation of transcription by RNA polymerase II"/>
    <property type="evidence" value="ECO:0007669"/>
    <property type="project" value="TreeGrafter"/>
</dbReference>
<dbReference type="OrthoDB" id="2288358at2759"/>
<feature type="domain" description="NDT80" evidence="4">
    <location>
        <begin position="81"/>
        <end position="307"/>
    </location>
</feature>
<dbReference type="PANTHER" id="PTHR35144:SF1">
    <property type="entry name" value="PROTEIN PACG"/>
    <property type="match status" value="1"/>
</dbReference>
<dbReference type="AlphaFoldDB" id="A0A8H4U0B9"/>
<dbReference type="GO" id="GO:0000228">
    <property type="term" value="C:nuclear chromosome"/>
    <property type="evidence" value="ECO:0007669"/>
    <property type="project" value="TreeGrafter"/>
</dbReference>
<dbReference type="GO" id="GO:0003677">
    <property type="term" value="F:DNA binding"/>
    <property type="evidence" value="ECO:0007669"/>
    <property type="project" value="UniProtKB-KW"/>
</dbReference>
<feature type="region of interest" description="Disordered" evidence="3">
    <location>
        <begin position="351"/>
        <end position="374"/>
    </location>
</feature>
<dbReference type="InterPro" id="IPR024061">
    <property type="entry name" value="NDT80_DNA-bd_dom"/>
</dbReference>
<feature type="compositionally biased region" description="Polar residues" evidence="3">
    <location>
        <begin position="351"/>
        <end position="365"/>
    </location>
</feature>
<dbReference type="Gene3D" id="2.60.40.1390">
    <property type="entry name" value="NDT80 DNA-binding domain"/>
    <property type="match status" value="2"/>
</dbReference>
<dbReference type="GO" id="GO:0003700">
    <property type="term" value="F:DNA-binding transcription factor activity"/>
    <property type="evidence" value="ECO:0007669"/>
    <property type="project" value="UniProtKB-UniRule"/>
</dbReference>
<evidence type="ECO:0000256" key="2">
    <source>
        <dbReference type="PROSITE-ProRule" id="PRU00850"/>
    </source>
</evidence>
<feature type="compositionally biased region" description="Basic and acidic residues" evidence="3">
    <location>
        <begin position="73"/>
        <end position="87"/>
    </location>
</feature>
<keyword evidence="1 2" id="KW-0238">DNA-binding</keyword>
<feature type="region of interest" description="Disordered" evidence="3">
    <location>
        <begin position="431"/>
        <end position="461"/>
    </location>
</feature>
<evidence type="ECO:0000313" key="6">
    <source>
        <dbReference type="Proteomes" id="UP000622797"/>
    </source>
</evidence>
<dbReference type="PROSITE" id="PS51517">
    <property type="entry name" value="NDT80"/>
    <property type="match status" value="1"/>
</dbReference>
<dbReference type="SUPFAM" id="SSF49417">
    <property type="entry name" value="p53-like transcription factors"/>
    <property type="match status" value="1"/>
</dbReference>
<name>A0A8H4U0B9_9HYPO</name>
<reference evidence="5" key="1">
    <citation type="journal article" date="2020" name="BMC Genomics">
        <title>Correction to: Identification and distribution of gene clusters required for synthesis of sphingolipid metabolism inhibitors in diverse species of the filamentous fungus Fusarium.</title>
        <authorList>
            <person name="Kim H.S."/>
            <person name="Lohmar J.M."/>
            <person name="Busman M."/>
            <person name="Brown D.W."/>
            <person name="Naumann T.A."/>
            <person name="Divon H.H."/>
            <person name="Lysoe E."/>
            <person name="Uhlig S."/>
            <person name="Proctor R.H."/>
        </authorList>
    </citation>
    <scope>NUCLEOTIDE SEQUENCE</scope>
    <source>
        <strain evidence="5">NRRL 20472</strain>
    </source>
</reference>
<protein>
    <recommendedName>
        <fullName evidence="4">NDT80 domain-containing protein</fullName>
    </recommendedName>
</protein>
<sequence length="515" mass="57297">MPPLPSPSTACDVSHIGRHDDTHDAQVLDLPVLDDSFMWELSNHPEALPFDFGDAASFSGLANAYPSPTLRDNSFKEPDFSSDHPPQENRQSPSTRSQNSPLLFSKPTVTASLLDNSRQPVQLDITAELGGTFFVADDVSHHHSFETPKLTCYRRNLWQCSGQVALSQRPAYILDDHGSEILISELVASIVAIESTSGNKAGIVCTSCKTTDPATGNALWATTSPPDCTLRPQETASDGPLRLDWARLQFKSATANNGKRKGPQQHYLVQIHLFAKSERDDCIKVAEIQSHPVIVRGRSPRNFNGRREKPLTPSQNLERRTHIDIQHIERESEPSDALPAVSAHPTISCSFEPRQSANQCGTSQRPLRRARNLSIDWRPRKRLATSSESQGLFVQQSPDTVPNTLHSAVNSTSEILSLSLFDDDEFIPIELGSENNSPEPLKSAAPDGHASGTTYHDDDEDDDIFYEYHPLSDDDWMSPIEAIYCPHVNHAAHLHYIRKFMEQPRAKKYFTARLS</sequence>
<dbReference type="Proteomes" id="UP000622797">
    <property type="component" value="Unassembled WGS sequence"/>
</dbReference>
<keyword evidence="6" id="KW-1185">Reference proteome</keyword>
<dbReference type="Pfam" id="PF05224">
    <property type="entry name" value="NDT80_PhoG"/>
    <property type="match status" value="1"/>
</dbReference>
<dbReference type="InterPro" id="IPR008967">
    <property type="entry name" value="p53-like_TF_DNA-bd_sf"/>
</dbReference>
<dbReference type="EMBL" id="JABEXW010000240">
    <property type="protein sequence ID" value="KAF4967392.1"/>
    <property type="molecule type" value="Genomic_DNA"/>
</dbReference>
<feature type="compositionally biased region" description="Polar residues" evidence="3">
    <location>
        <begin position="88"/>
        <end position="102"/>
    </location>
</feature>
<organism evidence="5 6">
    <name type="scientific">Fusarium sarcochroum</name>
    <dbReference type="NCBI Taxonomy" id="1208366"/>
    <lineage>
        <taxon>Eukaryota</taxon>
        <taxon>Fungi</taxon>
        <taxon>Dikarya</taxon>
        <taxon>Ascomycota</taxon>
        <taxon>Pezizomycotina</taxon>
        <taxon>Sordariomycetes</taxon>
        <taxon>Hypocreomycetidae</taxon>
        <taxon>Hypocreales</taxon>
        <taxon>Nectriaceae</taxon>
        <taxon>Fusarium</taxon>
        <taxon>Fusarium lateritium species complex</taxon>
    </lineage>
</organism>
<dbReference type="InterPro" id="IPR052605">
    <property type="entry name" value="Fungal_trans_regulator"/>
</dbReference>
<dbReference type="PANTHER" id="PTHR35144">
    <property type="entry name" value="MEIOSIS-SPECIFIC TRANSCRIPTION FACTOR NDT80"/>
    <property type="match status" value="1"/>
</dbReference>
<dbReference type="InterPro" id="IPR037141">
    <property type="entry name" value="NDT80_DNA-bd_dom_sf"/>
</dbReference>
<evidence type="ECO:0000256" key="1">
    <source>
        <dbReference type="ARBA" id="ARBA00023125"/>
    </source>
</evidence>
<reference evidence="5" key="2">
    <citation type="submission" date="2020-05" db="EMBL/GenBank/DDBJ databases">
        <authorList>
            <person name="Kim H.-S."/>
            <person name="Proctor R.H."/>
            <person name="Brown D.W."/>
        </authorList>
    </citation>
    <scope>NUCLEOTIDE SEQUENCE</scope>
    <source>
        <strain evidence="5">NRRL 20472</strain>
    </source>
</reference>
<accession>A0A8H4U0B9</accession>
<feature type="DNA-binding region" description="NDT80" evidence="2">
    <location>
        <begin position="81"/>
        <end position="307"/>
    </location>
</feature>
<dbReference type="GO" id="GO:0051321">
    <property type="term" value="P:meiotic cell cycle"/>
    <property type="evidence" value="ECO:0007669"/>
    <property type="project" value="TreeGrafter"/>
</dbReference>
<evidence type="ECO:0000313" key="5">
    <source>
        <dbReference type="EMBL" id="KAF4967392.1"/>
    </source>
</evidence>
<evidence type="ECO:0000259" key="4">
    <source>
        <dbReference type="PROSITE" id="PS51517"/>
    </source>
</evidence>
<feature type="region of interest" description="Disordered" evidence="3">
    <location>
        <begin position="69"/>
        <end position="102"/>
    </location>
</feature>
<comment type="caution">
    <text evidence="5">The sequence shown here is derived from an EMBL/GenBank/DDBJ whole genome shotgun (WGS) entry which is preliminary data.</text>
</comment>